<dbReference type="Proteomes" id="UP000516745">
    <property type="component" value="Chromosome"/>
</dbReference>
<dbReference type="AlphaFoldDB" id="A0A7H2YSI5"/>
<gene>
    <name evidence="11" type="ORF">IC795_10055</name>
</gene>
<keyword evidence="8" id="KW-1133">Transmembrane helix</keyword>
<sequence length="306" mass="34314">MIKIATNAKFKVSVLDILNTAQAMLIMLIYLVFVVTLASFVVIPFVIRHSFKELDKVTEETKDIDINHTGKRLKTDKVPLEVIPLVNAVNATLNRLDKGYEVHKRFLTDAAHELRTPISILTTRLSALPSGKLKNRLLEDSARLTVLANQLLDLHRFNQEKITLYPVELVRLAEQIISDLAPLIFNAGYELTFENEAEQVFVNADQMSIERALTNLIQNAVNYGGRQGTISVYVSKNKWIDVSDEGIGIPLSEVENIFEPFHRLAQDGRGVGLGLDLVKKIMHMHGGNVEVVEKRGKGACFRLSFP</sequence>
<keyword evidence="4" id="KW-0597">Phosphoprotein</keyword>
<keyword evidence="6" id="KW-0812">Transmembrane</keyword>
<dbReference type="GO" id="GO:0000155">
    <property type="term" value="F:phosphorelay sensor kinase activity"/>
    <property type="evidence" value="ECO:0007669"/>
    <property type="project" value="InterPro"/>
</dbReference>
<dbReference type="SMART" id="SM00388">
    <property type="entry name" value="HisKA"/>
    <property type="match status" value="1"/>
</dbReference>
<keyword evidence="10" id="KW-0472">Membrane</keyword>
<keyword evidence="5" id="KW-0808">Transferase</keyword>
<reference evidence="11 12" key="2">
    <citation type="submission" date="2020-09" db="EMBL/GenBank/DDBJ databases">
        <authorList>
            <person name="Chen F.-J."/>
            <person name="Lee Y.-T."/>
        </authorList>
    </citation>
    <scope>NUCLEOTIDE SEQUENCE [LARGE SCALE GENOMIC DNA]</scope>
    <source>
        <strain evidence="11 12">AS72</strain>
    </source>
</reference>
<dbReference type="Gene3D" id="3.30.565.10">
    <property type="entry name" value="Histidine kinase-like ATPase, C-terminal domain"/>
    <property type="match status" value="1"/>
</dbReference>
<dbReference type="InterPro" id="IPR004358">
    <property type="entry name" value="Sig_transdc_His_kin-like_C"/>
</dbReference>
<evidence type="ECO:0000256" key="4">
    <source>
        <dbReference type="ARBA" id="ARBA00022553"/>
    </source>
</evidence>
<dbReference type="CDD" id="cd00082">
    <property type="entry name" value="HisKA"/>
    <property type="match status" value="1"/>
</dbReference>
<dbReference type="InterPro" id="IPR003661">
    <property type="entry name" value="HisK_dim/P_dom"/>
</dbReference>
<dbReference type="PROSITE" id="PS50109">
    <property type="entry name" value="HIS_KIN"/>
    <property type="match status" value="1"/>
</dbReference>
<proteinExistence type="predicted"/>
<accession>A0A7H2YSI5</accession>
<dbReference type="InterPro" id="IPR036097">
    <property type="entry name" value="HisK_dim/P_sf"/>
</dbReference>
<dbReference type="GO" id="GO:0005886">
    <property type="term" value="C:plasma membrane"/>
    <property type="evidence" value="ECO:0007669"/>
    <property type="project" value="TreeGrafter"/>
</dbReference>
<evidence type="ECO:0000256" key="10">
    <source>
        <dbReference type="ARBA" id="ARBA00023136"/>
    </source>
</evidence>
<dbReference type="PRINTS" id="PR00344">
    <property type="entry name" value="BCTRLSENSOR"/>
</dbReference>
<dbReference type="InterPro" id="IPR005467">
    <property type="entry name" value="His_kinase_dom"/>
</dbReference>
<dbReference type="PANTHER" id="PTHR45436">
    <property type="entry name" value="SENSOR HISTIDINE KINASE YKOH"/>
    <property type="match status" value="1"/>
</dbReference>
<dbReference type="InterPro" id="IPR036890">
    <property type="entry name" value="HATPase_C_sf"/>
</dbReference>
<dbReference type="InterPro" id="IPR050428">
    <property type="entry name" value="TCS_sensor_his_kinase"/>
</dbReference>
<dbReference type="Pfam" id="PF00512">
    <property type="entry name" value="HisKA"/>
    <property type="match status" value="1"/>
</dbReference>
<comment type="catalytic activity">
    <reaction evidence="1">
        <text>ATP + protein L-histidine = ADP + protein N-phospho-L-histidine.</text>
        <dbReference type="EC" id="2.7.13.3"/>
    </reaction>
</comment>
<dbReference type="PANTHER" id="PTHR45436:SF15">
    <property type="entry name" value="SENSOR HISTIDINE KINASE CUSS"/>
    <property type="match status" value="1"/>
</dbReference>
<evidence type="ECO:0000256" key="5">
    <source>
        <dbReference type="ARBA" id="ARBA00022679"/>
    </source>
</evidence>
<keyword evidence="9" id="KW-0902">Two-component regulatory system</keyword>
<evidence type="ECO:0000313" key="11">
    <source>
        <dbReference type="EMBL" id="QNX07566.1"/>
    </source>
</evidence>
<evidence type="ECO:0000256" key="3">
    <source>
        <dbReference type="ARBA" id="ARBA00012438"/>
    </source>
</evidence>
<dbReference type="SUPFAM" id="SSF55874">
    <property type="entry name" value="ATPase domain of HSP90 chaperone/DNA topoisomerase II/histidine kinase"/>
    <property type="match status" value="1"/>
</dbReference>
<evidence type="ECO:0000256" key="2">
    <source>
        <dbReference type="ARBA" id="ARBA00004141"/>
    </source>
</evidence>
<evidence type="ECO:0000256" key="6">
    <source>
        <dbReference type="ARBA" id="ARBA00022692"/>
    </source>
</evidence>
<name>A0A7H2YSI5_9GAMM</name>
<evidence type="ECO:0000256" key="9">
    <source>
        <dbReference type="ARBA" id="ARBA00023012"/>
    </source>
</evidence>
<dbReference type="Pfam" id="PF02518">
    <property type="entry name" value="HATPase_c"/>
    <property type="match status" value="1"/>
</dbReference>
<comment type="subcellular location">
    <subcellularLocation>
        <location evidence="2">Membrane</location>
        <topology evidence="2">Multi-pass membrane protein</topology>
    </subcellularLocation>
</comment>
<evidence type="ECO:0000256" key="8">
    <source>
        <dbReference type="ARBA" id="ARBA00022989"/>
    </source>
</evidence>
<dbReference type="InterPro" id="IPR003594">
    <property type="entry name" value="HATPase_dom"/>
</dbReference>
<dbReference type="EMBL" id="CP061565">
    <property type="protein sequence ID" value="QNX07566.1"/>
    <property type="molecule type" value="Genomic_DNA"/>
</dbReference>
<evidence type="ECO:0000256" key="7">
    <source>
        <dbReference type="ARBA" id="ARBA00022777"/>
    </source>
</evidence>
<protein>
    <recommendedName>
        <fullName evidence="3">histidine kinase</fullName>
        <ecNumber evidence="3">2.7.13.3</ecNumber>
    </recommendedName>
</protein>
<reference evidence="12" key="1">
    <citation type="submission" date="2020-09" db="EMBL/GenBank/DDBJ databases">
        <title>Clinical and molecular characterization of Acinetobacter seifertii in Taiwan.</title>
        <authorList>
            <person name="Li L.-H."/>
            <person name="Yang Y.-S."/>
            <person name="Sun J.-R."/>
            <person name="Huang T.-W."/>
            <person name="Huang W.-C."/>
            <person name="Wang Y.-C."/>
            <person name="Kuo T.-H."/>
            <person name="Kuo S.-C."/>
            <person name="Chen T.-L."/>
        </authorList>
    </citation>
    <scope>NUCLEOTIDE SEQUENCE [LARGE SCALE GENOMIC DNA]</scope>
    <source>
        <strain evidence="12">AS72</strain>
    </source>
</reference>
<dbReference type="SUPFAM" id="SSF47384">
    <property type="entry name" value="Homodimeric domain of signal transducing histidine kinase"/>
    <property type="match status" value="1"/>
</dbReference>
<dbReference type="EC" id="2.7.13.3" evidence="3"/>
<dbReference type="CDD" id="cd00075">
    <property type="entry name" value="HATPase"/>
    <property type="match status" value="1"/>
</dbReference>
<dbReference type="Gene3D" id="1.10.287.130">
    <property type="match status" value="1"/>
</dbReference>
<organism evidence="11 12">
    <name type="scientific">Acinetobacter seifertii</name>
    <dbReference type="NCBI Taxonomy" id="1530123"/>
    <lineage>
        <taxon>Bacteria</taxon>
        <taxon>Pseudomonadati</taxon>
        <taxon>Pseudomonadota</taxon>
        <taxon>Gammaproteobacteria</taxon>
        <taxon>Moraxellales</taxon>
        <taxon>Moraxellaceae</taxon>
        <taxon>Acinetobacter</taxon>
        <taxon>Acinetobacter calcoaceticus/baumannii complex</taxon>
    </lineage>
</organism>
<evidence type="ECO:0000313" key="12">
    <source>
        <dbReference type="Proteomes" id="UP000516745"/>
    </source>
</evidence>
<evidence type="ECO:0000256" key="1">
    <source>
        <dbReference type="ARBA" id="ARBA00000085"/>
    </source>
</evidence>
<keyword evidence="7 11" id="KW-0418">Kinase</keyword>
<dbReference type="SMART" id="SM00387">
    <property type="entry name" value="HATPase_c"/>
    <property type="match status" value="1"/>
</dbReference>